<dbReference type="SUPFAM" id="SSF101233">
    <property type="entry name" value="PWI domain"/>
    <property type="match status" value="1"/>
</dbReference>
<evidence type="ECO:0000256" key="7">
    <source>
        <dbReference type="SAM" id="MobiDB-lite"/>
    </source>
</evidence>
<evidence type="ECO:0000256" key="2">
    <source>
        <dbReference type="ARBA" id="ARBA00009986"/>
    </source>
</evidence>
<dbReference type="InterPro" id="IPR029510">
    <property type="entry name" value="Ald_DH_CS_GLU"/>
</dbReference>
<dbReference type="Pfam" id="PF01480">
    <property type="entry name" value="PWI"/>
    <property type="match status" value="1"/>
</dbReference>
<dbReference type="InterPro" id="IPR002483">
    <property type="entry name" value="PWI_dom"/>
</dbReference>
<feature type="compositionally biased region" description="Polar residues" evidence="7">
    <location>
        <begin position="613"/>
        <end position="623"/>
    </location>
</feature>
<dbReference type="SUPFAM" id="SSF53720">
    <property type="entry name" value="ALDH-like"/>
    <property type="match status" value="1"/>
</dbReference>
<dbReference type="STRING" id="246404.A0A507FH14"/>
<feature type="active site" evidence="5">
    <location>
        <position position="252"/>
    </location>
</feature>
<feature type="region of interest" description="Disordered" evidence="7">
    <location>
        <begin position="611"/>
        <end position="924"/>
    </location>
</feature>
<dbReference type="FunFam" id="3.40.309.10:FF:000004">
    <property type="entry name" value="Succinate-semialdehyde dehydrogenase I"/>
    <property type="match status" value="1"/>
</dbReference>
<dbReference type="Gene3D" id="1.20.1390.10">
    <property type="entry name" value="PWI domain"/>
    <property type="match status" value="1"/>
</dbReference>
<dbReference type="OrthoDB" id="310895at2759"/>
<dbReference type="InterPro" id="IPR050740">
    <property type="entry name" value="Aldehyde_DH_Superfamily"/>
</dbReference>
<dbReference type="EMBL" id="QEAP01000116">
    <property type="protein sequence ID" value="TPX74638.1"/>
    <property type="molecule type" value="Genomic_DNA"/>
</dbReference>
<feature type="compositionally biased region" description="Basic and acidic residues" evidence="7">
    <location>
        <begin position="707"/>
        <end position="779"/>
    </location>
</feature>
<dbReference type="InterPro" id="IPR016162">
    <property type="entry name" value="Ald_DH_N"/>
</dbReference>
<dbReference type="GO" id="GO:0006397">
    <property type="term" value="P:mRNA processing"/>
    <property type="evidence" value="ECO:0007669"/>
    <property type="project" value="UniProtKB-KW"/>
</dbReference>
<dbReference type="Pfam" id="PF00171">
    <property type="entry name" value="Aldedh"/>
    <property type="match status" value="1"/>
</dbReference>
<dbReference type="GO" id="GO:0009450">
    <property type="term" value="P:gamma-aminobutyric acid catabolic process"/>
    <property type="evidence" value="ECO:0007669"/>
    <property type="project" value="TreeGrafter"/>
</dbReference>
<organism evidence="9 10">
    <name type="scientific">Chytriomyces confervae</name>
    <dbReference type="NCBI Taxonomy" id="246404"/>
    <lineage>
        <taxon>Eukaryota</taxon>
        <taxon>Fungi</taxon>
        <taxon>Fungi incertae sedis</taxon>
        <taxon>Chytridiomycota</taxon>
        <taxon>Chytridiomycota incertae sedis</taxon>
        <taxon>Chytridiomycetes</taxon>
        <taxon>Chytridiales</taxon>
        <taxon>Chytriomycetaceae</taxon>
        <taxon>Chytriomyces</taxon>
    </lineage>
</organism>
<dbReference type="PROSITE" id="PS00687">
    <property type="entry name" value="ALDEHYDE_DEHYDR_GLU"/>
    <property type="match status" value="1"/>
</dbReference>
<evidence type="ECO:0000256" key="6">
    <source>
        <dbReference type="RuleBase" id="RU003345"/>
    </source>
</evidence>
<feature type="compositionally biased region" description="Basic and acidic residues" evidence="7">
    <location>
        <begin position="835"/>
        <end position="859"/>
    </location>
</feature>
<dbReference type="InterPro" id="IPR016161">
    <property type="entry name" value="Ald_DH/histidinol_DH"/>
</dbReference>
<name>A0A507FH14_9FUNG</name>
<evidence type="ECO:0000256" key="4">
    <source>
        <dbReference type="ARBA" id="ARBA00023002"/>
    </source>
</evidence>
<protein>
    <recommendedName>
        <fullName evidence="8">PWI domain-containing protein</fullName>
    </recommendedName>
</protein>
<keyword evidence="3" id="KW-0507">mRNA processing</keyword>
<comment type="pathway">
    <text evidence="1">Amino-acid degradation; 4-aminobutanoate degradation.</text>
</comment>
<feature type="compositionally biased region" description="Basic and acidic residues" evidence="7">
    <location>
        <begin position="789"/>
        <end position="828"/>
    </location>
</feature>
<evidence type="ECO:0000313" key="10">
    <source>
        <dbReference type="Proteomes" id="UP000320333"/>
    </source>
</evidence>
<feature type="compositionally biased region" description="Basic and acidic residues" evidence="7">
    <location>
        <begin position="662"/>
        <end position="697"/>
    </location>
</feature>
<dbReference type="SMART" id="SM00311">
    <property type="entry name" value="PWI"/>
    <property type="match status" value="1"/>
</dbReference>
<keyword evidence="10" id="KW-1185">Reference proteome</keyword>
<dbReference type="InterPro" id="IPR015590">
    <property type="entry name" value="Aldehyde_DH_dom"/>
</dbReference>
<evidence type="ECO:0000259" key="8">
    <source>
        <dbReference type="PROSITE" id="PS51025"/>
    </source>
</evidence>
<dbReference type="InterPro" id="IPR036483">
    <property type="entry name" value="PWI_dom_sf"/>
</dbReference>
<dbReference type="GO" id="GO:0004777">
    <property type="term" value="F:succinate-semialdehyde dehydrogenase (NAD+) activity"/>
    <property type="evidence" value="ECO:0007669"/>
    <property type="project" value="TreeGrafter"/>
</dbReference>
<dbReference type="FunFam" id="3.40.605.10:FF:000007">
    <property type="entry name" value="NAD/NADP-dependent betaine aldehyde dehydrogenase"/>
    <property type="match status" value="1"/>
</dbReference>
<keyword evidence="4 6" id="KW-0560">Oxidoreductase</keyword>
<evidence type="ECO:0000256" key="1">
    <source>
        <dbReference type="ARBA" id="ARBA00005176"/>
    </source>
</evidence>
<evidence type="ECO:0000256" key="3">
    <source>
        <dbReference type="ARBA" id="ARBA00022664"/>
    </source>
</evidence>
<sequence>METPLFARVLRRFNVAASEPGYAVVDPATGAQIASVPNTARAAVVRSAISAANTAKCASPKERAAMLAKWNSVLLQNLDDLAAIATLESGKPLREAKGEVAYAASYILYASHQALTTTGATIPSAHPKNKTRLWTVKSPVGVCGLITPWNFPLAMATRKIGPALAAGNACILKPAPETPLSALALRLLASDAGIPENLFQVLTADRENAKHVVGKELMLDPTVRKVSFTGSSPAGIALMEQASGTMKRVSMELGGNAPFIVFDDADIVRAVDGCFAAKFRNAGQTCISVNRVFVHEKVHDEFVAKLTEKVKGLKVGNGFDASVTVGPLINPAAVAKVNHLVQSSLDKGASLLYKADLTQAVAESGGYFYVPTILGNVTDSMPVFETEVFGPVVSISKFSAEDEVIQRANDTPFGLAGYFYSKDVSRVHRVSEALKVGMVGVNESAISTELAPFGGVKLSGVGREGSAQGIEEYLDTKGTTQDQDSRFADKQKKLMKSIKFPASYSTKVDIKKVNLDVIKPWITKKVVELLGIEDEVLINYIFAMLEENKTLDPKQLQINLTDFLAKQTPAFVTELWDLMISAQSNVAGIPQSFLDAKMAEVKKAEEDAARLRTQLTSRNSGVNNAGADREQSNADESHSSSRSRASNEYGLDRRQAPSSSSRWDRDSRPAARESENLNRSNQDNERKYARPSGDDRTSNQNVYRPSESSDRGGNRNWDDRNDRDRTARGSRHTQDDQYIRNDRYDRDERDGRNDRERDRRDYRDRYDDRDDDRRSSDRSRNHRSSGPADEDRVRSHGYGDDREKRRDSRDTEGEKDGFGRDRDRRRDISTSIQSESHREKRRIDVDEGKGMREDRHGDAGDEGAGSNESDLDNPRKSSKKSHKKHKHKKSKSSRHRSRSDDERIAMSEHPAEKRIEDVGVPGVV</sequence>
<proteinExistence type="inferred from homology"/>
<evidence type="ECO:0000256" key="5">
    <source>
        <dbReference type="PROSITE-ProRule" id="PRU10007"/>
    </source>
</evidence>
<gene>
    <name evidence="9" type="ORF">CcCBS67573_g04101</name>
</gene>
<accession>A0A507FH14</accession>
<dbReference type="InterPro" id="IPR016163">
    <property type="entry name" value="Ald_DH_C"/>
</dbReference>
<dbReference type="CDD" id="cd07103">
    <property type="entry name" value="ALDH_F5_SSADH_GabD"/>
    <property type="match status" value="1"/>
</dbReference>
<evidence type="ECO:0000313" key="9">
    <source>
        <dbReference type="EMBL" id="TPX74638.1"/>
    </source>
</evidence>
<dbReference type="Gene3D" id="3.40.605.10">
    <property type="entry name" value="Aldehyde Dehydrogenase, Chain A, domain 1"/>
    <property type="match status" value="1"/>
</dbReference>
<feature type="compositionally biased region" description="Basic and acidic residues" evidence="7">
    <location>
        <begin position="898"/>
        <end position="917"/>
    </location>
</feature>
<dbReference type="Proteomes" id="UP000320333">
    <property type="component" value="Unassembled WGS sequence"/>
</dbReference>
<feature type="compositionally biased region" description="Basic and acidic residues" evidence="7">
    <location>
        <begin position="627"/>
        <end position="639"/>
    </location>
</feature>
<feature type="domain" description="PWI" evidence="8">
    <location>
        <begin position="497"/>
        <end position="596"/>
    </location>
</feature>
<feature type="compositionally biased region" description="Basic residues" evidence="7">
    <location>
        <begin position="876"/>
        <end position="897"/>
    </location>
</feature>
<dbReference type="Gene3D" id="3.40.309.10">
    <property type="entry name" value="Aldehyde Dehydrogenase, Chain A, domain 2"/>
    <property type="match status" value="1"/>
</dbReference>
<dbReference type="PANTHER" id="PTHR43353:SF5">
    <property type="entry name" value="SUCCINATE-SEMIALDEHYDE DEHYDROGENASE, MITOCHONDRIAL"/>
    <property type="match status" value="1"/>
</dbReference>
<dbReference type="AlphaFoldDB" id="A0A507FH14"/>
<dbReference type="PANTHER" id="PTHR43353">
    <property type="entry name" value="SUCCINATE-SEMIALDEHYDE DEHYDROGENASE, MITOCHONDRIAL"/>
    <property type="match status" value="1"/>
</dbReference>
<reference evidence="9 10" key="1">
    <citation type="journal article" date="2019" name="Sci. Rep.">
        <title>Comparative genomics of chytrid fungi reveal insights into the obligate biotrophic and pathogenic lifestyle of Synchytrium endobioticum.</title>
        <authorList>
            <person name="van de Vossenberg B.T.L.H."/>
            <person name="Warris S."/>
            <person name="Nguyen H.D.T."/>
            <person name="van Gent-Pelzer M.P.E."/>
            <person name="Joly D.L."/>
            <person name="van de Geest H.C."/>
            <person name="Bonants P.J.M."/>
            <person name="Smith D.S."/>
            <person name="Levesque C.A."/>
            <person name="van der Lee T.A.J."/>
        </authorList>
    </citation>
    <scope>NUCLEOTIDE SEQUENCE [LARGE SCALE GENOMIC DNA]</scope>
    <source>
        <strain evidence="9 10">CBS 675.73</strain>
    </source>
</reference>
<comment type="similarity">
    <text evidence="2 6">Belongs to the aldehyde dehydrogenase family.</text>
</comment>
<comment type="caution">
    <text evidence="9">The sequence shown here is derived from an EMBL/GenBank/DDBJ whole genome shotgun (WGS) entry which is preliminary data.</text>
</comment>
<dbReference type="PROSITE" id="PS51025">
    <property type="entry name" value="PWI"/>
    <property type="match status" value="1"/>
</dbReference>